<accession>A0ACC2LVE9</accession>
<dbReference type="Proteomes" id="UP001234297">
    <property type="component" value="Chromosome 3"/>
</dbReference>
<evidence type="ECO:0000313" key="1">
    <source>
        <dbReference type="EMBL" id="KAJ8637335.1"/>
    </source>
</evidence>
<name>A0ACC2LVE9_PERAE</name>
<sequence length="287" mass="32058">MEEPDHLLSCVVRDPDVLFVQEAPDGDIKAPDDVPPHVIEARDEVPLYVIDAPDNVPPYVIEAPDDLQSNLSGMPFTRTQRILNIGYRVSNIEGTVTSVSLEFTNTHRRQLRSFEGDVPTTSDGLLVKVYWESNLLWSPTQRHSLIRRALSCLDLISVIVLAELESQTSLCLLNLVSNAEDEGYSAINVVLNIDVATVDTYDDEEELARAISEHTGVAGPALRSSIKALPSQEFDDRNSFDKCNICLDDYSHGVKVTQLPCSHDFHRECIERWLNLTKSCPICRSPI</sequence>
<evidence type="ECO:0000313" key="2">
    <source>
        <dbReference type="Proteomes" id="UP001234297"/>
    </source>
</evidence>
<gene>
    <name evidence="1" type="ORF">MRB53_011602</name>
</gene>
<keyword evidence="2" id="KW-1185">Reference proteome</keyword>
<reference evidence="1 2" key="1">
    <citation type="journal article" date="2022" name="Hortic Res">
        <title>A haplotype resolved chromosomal level avocado genome allows analysis of novel avocado genes.</title>
        <authorList>
            <person name="Nath O."/>
            <person name="Fletcher S.J."/>
            <person name="Hayward A."/>
            <person name="Shaw L.M."/>
            <person name="Masouleh A.K."/>
            <person name="Furtado A."/>
            <person name="Henry R.J."/>
            <person name="Mitter N."/>
        </authorList>
    </citation>
    <scope>NUCLEOTIDE SEQUENCE [LARGE SCALE GENOMIC DNA]</scope>
    <source>
        <strain evidence="2">cv. Hass</strain>
    </source>
</reference>
<organism evidence="1 2">
    <name type="scientific">Persea americana</name>
    <name type="common">Avocado</name>
    <dbReference type="NCBI Taxonomy" id="3435"/>
    <lineage>
        <taxon>Eukaryota</taxon>
        <taxon>Viridiplantae</taxon>
        <taxon>Streptophyta</taxon>
        <taxon>Embryophyta</taxon>
        <taxon>Tracheophyta</taxon>
        <taxon>Spermatophyta</taxon>
        <taxon>Magnoliopsida</taxon>
        <taxon>Magnoliidae</taxon>
        <taxon>Laurales</taxon>
        <taxon>Lauraceae</taxon>
        <taxon>Persea</taxon>
    </lineage>
</organism>
<protein>
    <submittedName>
        <fullName evidence="1">Uncharacterized protein</fullName>
    </submittedName>
</protein>
<dbReference type="EMBL" id="CM056811">
    <property type="protein sequence ID" value="KAJ8637335.1"/>
    <property type="molecule type" value="Genomic_DNA"/>
</dbReference>
<proteinExistence type="predicted"/>
<comment type="caution">
    <text evidence="1">The sequence shown here is derived from an EMBL/GenBank/DDBJ whole genome shotgun (WGS) entry which is preliminary data.</text>
</comment>